<reference evidence="1 2" key="1">
    <citation type="submission" date="2017-10" db="EMBL/GenBank/DDBJ databases">
        <title>Draft genome of Longibacter Salinarum.</title>
        <authorList>
            <person name="Goh K.M."/>
            <person name="Shamsir M.S."/>
            <person name="Lim S.W."/>
        </authorList>
    </citation>
    <scope>NUCLEOTIDE SEQUENCE [LARGE SCALE GENOMIC DNA]</scope>
    <source>
        <strain evidence="1 2">KCTC 52045</strain>
    </source>
</reference>
<dbReference type="Proteomes" id="UP000220102">
    <property type="component" value="Unassembled WGS sequence"/>
</dbReference>
<organism evidence="1 2">
    <name type="scientific">Longibacter salinarum</name>
    <dbReference type="NCBI Taxonomy" id="1850348"/>
    <lineage>
        <taxon>Bacteria</taxon>
        <taxon>Pseudomonadati</taxon>
        <taxon>Rhodothermota</taxon>
        <taxon>Rhodothermia</taxon>
        <taxon>Rhodothermales</taxon>
        <taxon>Salisaetaceae</taxon>
        <taxon>Longibacter</taxon>
    </lineage>
</organism>
<dbReference type="EMBL" id="PDEQ01000005">
    <property type="protein sequence ID" value="PEN13293.1"/>
    <property type="molecule type" value="Genomic_DNA"/>
</dbReference>
<keyword evidence="2" id="KW-1185">Reference proteome</keyword>
<proteinExistence type="predicted"/>
<dbReference type="OrthoDB" id="5771572at2"/>
<evidence type="ECO:0000313" key="2">
    <source>
        <dbReference type="Proteomes" id="UP000220102"/>
    </source>
</evidence>
<comment type="caution">
    <text evidence="1">The sequence shown here is derived from an EMBL/GenBank/DDBJ whole genome shotgun (WGS) entry which is preliminary data.</text>
</comment>
<dbReference type="AlphaFoldDB" id="A0A2A8CXE4"/>
<dbReference type="RefSeq" id="WP_098075902.1">
    <property type="nucleotide sequence ID" value="NZ_PDEQ01000005.1"/>
</dbReference>
<evidence type="ECO:0000313" key="1">
    <source>
        <dbReference type="EMBL" id="PEN13293.1"/>
    </source>
</evidence>
<protein>
    <submittedName>
        <fullName evidence="1">Uncharacterized protein</fullName>
    </submittedName>
</protein>
<name>A0A2A8CXE4_9BACT</name>
<gene>
    <name evidence="1" type="ORF">CRI94_11690</name>
</gene>
<dbReference type="InterPro" id="IPR005368">
    <property type="entry name" value="UPF0175"/>
</dbReference>
<sequence>MKVTIDLPDRDDLGVDEHYAKEALVATLYTNGKLSGREAREVLGMTRRGFEEMLPRYGFSILVDTPENIETELNA</sequence>
<accession>A0A2A8CXE4</accession>
<dbReference type="Pfam" id="PF03683">
    <property type="entry name" value="UPF0175"/>
    <property type="match status" value="1"/>
</dbReference>